<evidence type="ECO:0000256" key="2">
    <source>
        <dbReference type="ARBA" id="ARBA00022676"/>
    </source>
</evidence>
<keyword evidence="2 4" id="KW-0328">Glycosyltransferase</keyword>
<dbReference type="EMBL" id="JARAOO010000014">
    <property type="protein sequence ID" value="KAJ7944474.1"/>
    <property type="molecule type" value="Genomic_DNA"/>
</dbReference>
<dbReference type="CDD" id="cd03784">
    <property type="entry name" value="GT1_Gtf-like"/>
    <property type="match status" value="1"/>
</dbReference>
<comment type="caution">
    <text evidence="6">The sequence shown here is derived from an EMBL/GenBank/DDBJ whole genome shotgun (WGS) entry which is preliminary data.</text>
</comment>
<sequence length="472" mass="53059">MAANPELHVLMVSQPYQGHLNPMLKFAIRLASKGIHVTLATTEIARHRMFKHKTSIASHLETDSENPSIQLAFFSDGLTLDFDRDANFDSYLNSMRIAGSENFSKLVTNLTNKGQKFSCIIVNPFVPWFVDVAVDHGIPCAMLWIQACAIYSIYYRYFKNVNPFPKFENPNESFELPGIPSLKVKDLPSFILPSSLPCFYEIVSEFVKRLDKVNWVLGSSFYELEEEIVKSMDSLTPIYPIGPLVSPLLLGEKESDSVSVDMWNTEDSCIKWLDNKQECSVIYISFGSITVLNQQQVDNIAMALKNTKKPFLWVMKPPEKDSDKKIGELPSEFLEETKGMGLVVTWCPQEKVLMHKAVGCFMTHCGWNSTLETVVAGVPVIGHPNWTDQPTNSFLLAQVFKNGVRMKFGEDGVVGAEEVERCIMEVMEGPRSEEMRSRAMEFKVAAKKALEIGGSSYGNIKKFISEIIGKST</sequence>
<dbReference type="AlphaFoldDB" id="A0AAD7P785"/>
<keyword evidence="7" id="KW-1185">Reference proteome</keyword>
<comment type="similarity">
    <text evidence="1 4">Belongs to the UDP-glycosyltransferase family.</text>
</comment>
<keyword evidence="3 4" id="KW-0808">Transferase</keyword>
<protein>
    <recommendedName>
        <fullName evidence="5">Glycosyltransferase</fullName>
        <ecNumber evidence="5">2.4.1.-</ecNumber>
    </recommendedName>
</protein>
<dbReference type="PANTHER" id="PTHR11926:SF1264">
    <property type="entry name" value="GLYCOSYLTRANSFERASE-RELATED"/>
    <property type="match status" value="1"/>
</dbReference>
<dbReference type="GO" id="GO:0080044">
    <property type="term" value="F:quercetin 7-O-glucosyltransferase activity"/>
    <property type="evidence" value="ECO:0007669"/>
    <property type="project" value="TreeGrafter"/>
</dbReference>
<dbReference type="FunFam" id="3.40.50.2000:FF:000101">
    <property type="entry name" value="Glycosyltransferase"/>
    <property type="match status" value="1"/>
</dbReference>
<evidence type="ECO:0000256" key="5">
    <source>
        <dbReference type="RuleBase" id="RU362057"/>
    </source>
</evidence>
<gene>
    <name evidence="6" type="ORF">O6P43_033866</name>
</gene>
<dbReference type="KEGG" id="qsa:O6P43_033866"/>
<dbReference type="Gene3D" id="3.40.50.2000">
    <property type="entry name" value="Glycogen Phosphorylase B"/>
    <property type="match status" value="2"/>
</dbReference>
<evidence type="ECO:0000256" key="1">
    <source>
        <dbReference type="ARBA" id="ARBA00009995"/>
    </source>
</evidence>
<dbReference type="PANTHER" id="PTHR11926">
    <property type="entry name" value="GLUCOSYL/GLUCURONOSYL TRANSFERASES"/>
    <property type="match status" value="1"/>
</dbReference>
<dbReference type="SUPFAM" id="SSF53756">
    <property type="entry name" value="UDP-Glycosyltransferase/glycogen phosphorylase"/>
    <property type="match status" value="1"/>
</dbReference>
<dbReference type="GO" id="GO:0080043">
    <property type="term" value="F:quercetin 3-O-glucosyltransferase activity"/>
    <property type="evidence" value="ECO:0007669"/>
    <property type="project" value="TreeGrafter"/>
</dbReference>
<evidence type="ECO:0000256" key="3">
    <source>
        <dbReference type="ARBA" id="ARBA00022679"/>
    </source>
</evidence>
<dbReference type="PROSITE" id="PS00375">
    <property type="entry name" value="UDPGT"/>
    <property type="match status" value="1"/>
</dbReference>
<reference evidence="6" key="1">
    <citation type="journal article" date="2023" name="Science">
        <title>Elucidation of the pathway for biosynthesis of saponin adjuvants from the soapbark tree.</title>
        <authorList>
            <person name="Reed J."/>
            <person name="Orme A."/>
            <person name="El-Demerdash A."/>
            <person name="Owen C."/>
            <person name="Martin L.B.B."/>
            <person name="Misra R.C."/>
            <person name="Kikuchi S."/>
            <person name="Rejzek M."/>
            <person name="Martin A.C."/>
            <person name="Harkess A."/>
            <person name="Leebens-Mack J."/>
            <person name="Louveau T."/>
            <person name="Stephenson M.J."/>
            <person name="Osbourn A."/>
        </authorList>
    </citation>
    <scope>NUCLEOTIDE SEQUENCE</scope>
    <source>
        <strain evidence="6">S10</strain>
    </source>
</reference>
<evidence type="ECO:0000313" key="7">
    <source>
        <dbReference type="Proteomes" id="UP001163823"/>
    </source>
</evidence>
<proteinExistence type="inferred from homology"/>
<dbReference type="InterPro" id="IPR035595">
    <property type="entry name" value="UDP_glycos_trans_CS"/>
</dbReference>
<dbReference type="GO" id="GO:0010294">
    <property type="term" value="F:abscisic acid glucosyltransferase activity"/>
    <property type="evidence" value="ECO:0007669"/>
    <property type="project" value="TreeGrafter"/>
</dbReference>
<dbReference type="FunFam" id="3.40.50.2000:FF:000019">
    <property type="entry name" value="Glycosyltransferase"/>
    <property type="match status" value="1"/>
</dbReference>
<dbReference type="EC" id="2.4.1.-" evidence="5"/>
<name>A0AAD7P785_QUISA</name>
<accession>A0AAD7P785</accession>
<dbReference type="Pfam" id="PF00201">
    <property type="entry name" value="UDPGT"/>
    <property type="match status" value="1"/>
</dbReference>
<evidence type="ECO:0000313" key="6">
    <source>
        <dbReference type="EMBL" id="KAJ7944474.1"/>
    </source>
</evidence>
<dbReference type="Proteomes" id="UP001163823">
    <property type="component" value="Chromosome 14"/>
</dbReference>
<dbReference type="InterPro" id="IPR002213">
    <property type="entry name" value="UDP_glucos_trans"/>
</dbReference>
<evidence type="ECO:0000256" key="4">
    <source>
        <dbReference type="RuleBase" id="RU003718"/>
    </source>
</evidence>
<organism evidence="6 7">
    <name type="scientific">Quillaja saponaria</name>
    <name type="common">Soap bark tree</name>
    <dbReference type="NCBI Taxonomy" id="32244"/>
    <lineage>
        <taxon>Eukaryota</taxon>
        <taxon>Viridiplantae</taxon>
        <taxon>Streptophyta</taxon>
        <taxon>Embryophyta</taxon>
        <taxon>Tracheophyta</taxon>
        <taxon>Spermatophyta</taxon>
        <taxon>Magnoliopsida</taxon>
        <taxon>eudicotyledons</taxon>
        <taxon>Gunneridae</taxon>
        <taxon>Pentapetalae</taxon>
        <taxon>rosids</taxon>
        <taxon>fabids</taxon>
        <taxon>Fabales</taxon>
        <taxon>Quillajaceae</taxon>
        <taxon>Quillaja</taxon>
    </lineage>
</organism>